<dbReference type="InterPro" id="IPR000182">
    <property type="entry name" value="GNAT_dom"/>
</dbReference>
<feature type="binding site" evidence="4">
    <location>
        <position position="33"/>
    </location>
    <ligand>
        <name>1D-myo-inositol 2-(L-cysteinylamino)-2-deoxy-alpha-D-glucopyranoside</name>
        <dbReference type="ChEBI" id="CHEBI:58887"/>
    </ligand>
</feature>
<dbReference type="GO" id="GO:0035447">
    <property type="term" value="F:mycothiol synthase activity"/>
    <property type="evidence" value="ECO:0007669"/>
    <property type="project" value="UniProtKB-UniRule"/>
</dbReference>
<evidence type="ECO:0000256" key="2">
    <source>
        <dbReference type="ARBA" id="ARBA00022737"/>
    </source>
</evidence>
<dbReference type="PANTHER" id="PTHR43617">
    <property type="entry name" value="L-AMINO ACID N-ACETYLTRANSFERASE"/>
    <property type="match status" value="1"/>
</dbReference>
<dbReference type="SUPFAM" id="SSF55729">
    <property type="entry name" value="Acyl-CoA N-acyltransferases (Nat)"/>
    <property type="match status" value="1"/>
</dbReference>
<reference evidence="6" key="1">
    <citation type="journal article" date="2021" name="PeerJ">
        <title>Extensive microbial diversity within the chicken gut microbiome revealed by metagenomics and culture.</title>
        <authorList>
            <person name="Gilroy R."/>
            <person name="Ravi A."/>
            <person name="Getino M."/>
            <person name="Pursley I."/>
            <person name="Horton D.L."/>
            <person name="Alikhan N.F."/>
            <person name="Baker D."/>
            <person name="Gharbi K."/>
            <person name="Hall N."/>
            <person name="Watson M."/>
            <person name="Adriaenssens E.M."/>
            <person name="Foster-Nyarko E."/>
            <person name="Jarju S."/>
            <person name="Secka A."/>
            <person name="Antonio M."/>
            <person name="Oren A."/>
            <person name="Chaudhuri R.R."/>
            <person name="La Ragione R."/>
            <person name="Hildebrand F."/>
            <person name="Pallen M.J."/>
        </authorList>
    </citation>
    <scope>NUCLEOTIDE SEQUENCE</scope>
    <source>
        <strain evidence="6">ChiHjej13B12-24818</strain>
    </source>
</reference>
<feature type="binding site" evidence="4">
    <location>
        <position position="218"/>
    </location>
    <ligand>
        <name>1D-myo-inositol 2-(L-cysteinylamino)-2-deoxy-alpha-D-glucopyranoside</name>
        <dbReference type="ChEBI" id="CHEBI:58887"/>
    </ligand>
</feature>
<proteinExistence type="inferred from homology"/>
<evidence type="ECO:0000256" key="4">
    <source>
        <dbReference type="HAMAP-Rule" id="MF_01698"/>
    </source>
</evidence>
<dbReference type="HAMAP" id="MF_01698">
    <property type="entry name" value="MshD"/>
    <property type="match status" value="1"/>
</dbReference>
<evidence type="ECO:0000313" key="6">
    <source>
        <dbReference type="EMBL" id="HJB11297.1"/>
    </source>
</evidence>
<dbReference type="InterPro" id="IPR016181">
    <property type="entry name" value="Acyl_CoA_acyltransferase"/>
</dbReference>
<evidence type="ECO:0000256" key="1">
    <source>
        <dbReference type="ARBA" id="ARBA00022679"/>
    </source>
</evidence>
<gene>
    <name evidence="4 6" type="primary">mshD</name>
    <name evidence="6" type="ORF">H9786_12355</name>
</gene>
<accession>A0A9D2LEM6</accession>
<feature type="binding site" evidence="4">
    <location>
        <begin position="231"/>
        <end position="233"/>
    </location>
    <ligand>
        <name>acetyl-CoA</name>
        <dbReference type="ChEBI" id="CHEBI:57288"/>
        <label>2</label>
    </ligand>
</feature>
<dbReference type="Proteomes" id="UP000823823">
    <property type="component" value="Unassembled WGS sequence"/>
</dbReference>
<evidence type="ECO:0000256" key="3">
    <source>
        <dbReference type="ARBA" id="ARBA00023315"/>
    </source>
</evidence>
<dbReference type="InterPro" id="IPR050276">
    <property type="entry name" value="MshD_Acetyltransferase"/>
</dbReference>
<keyword evidence="2 4" id="KW-0677">Repeat</keyword>
<dbReference type="PROSITE" id="PS51186">
    <property type="entry name" value="GNAT"/>
    <property type="match status" value="1"/>
</dbReference>
<reference evidence="6" key="2">
    <citation type="submission" date="2021-04" db="EMBL/GenBank/DDBJ databases">
        <authorList>
            <person name="Gilroy R."/>
        </authorList>
    </citation>
    <scope>NUCLEOTIDE SEQUENCE</scope>
    <source>
        <strain evidence="6">ChiHjej13B12-24818</strain>
    </source>
</reference>
<dbReference type="PANTHER" id="PTHR43617:SF31">
    <property type="entry name" value="MYCOTHIOL ACETYLTRANSFERASE"/>
    <property type="match status" value="1"/>
</dbReference>
<comment type="catalytic activity">
    <reaction evidence="4">
        <text>1D-myo-inositol 2-(L-cysteinylamino)-2-deoxy-alpha-D-glucopyranoside + acetyl-CoA = mycothiol + CoA + H(+)</text>
        <dbReference type="Rhea" id="RHEA:26172"/>
        <dbReference type="ChEBI" id="CHEBI:15378"/>
        <dbReference type="ChEBI" id="CHEBI:16768"/>
        <dbReference type="ChEBI" id="CHEBI:57287"/>
        <dbReference type="ChEBI" id="CHEBI:57288"/>
        <dbReference type="ChEBI" id="CHEBI:58887"/>
        <dbReference type="EC" id="2.3.1.189"/>
    </reaction>
</comment>
<comment type="caution">
    <text evidence="6">The sequence shown here is derived from an EMBL/GenBank/DDBJ whole genome shotgun (WGS) entry which is preliminary data.</text>
</comment>
<comment type="function">
    <text evidence="4">Catalyzes the transfer of acetyl from acetyl-CoA to desacetylmycothiol (Cys-GlcN-Ins) to form mycothiol.</text>
</comment>
<comment type="caution">
    <text evidence="4">Lacks conserved residue(s) required for the propagation of feature annotation.</text>
</comment>
<organism evidence="6 7">
    <name type="scientific">Candidatus Brachybacterium merdavium</name>
    <dbReference type="NCBI Taxonomy" id="2838513"/>
    <lineage>
        <taxon>Bacteria</taxon>
        <taxon>Bacillati</taxon>
        <taxon>Actinomycetota</taxon>
        <taxon>Actinomycetes</taxon>
        <taxon>Micrococcales</taxon>
        <taxon>Dermabacteraceae</taxon>
        <taxon>Brachybacterium</taxon>
    </lineage>
</organism>
<dbReference type="AlphaFoldDB" id="A0A9D2LEM6"/>
<dbReference type="GO" id="GO:0008999">
    <property type="term" value="F:protein-N-terminal-alanine acetyltransferase activity"/>
    <property type="evidence" value="ECO:0007669"/>
    <property type="project" value="TreeGrafter"/>
</dbReference>
<feature type="binding site" evidence="4">
    <location>
        <position position="265"/>
    </location>
    <ligand>
        <name>1D-myo-inositol 2-(L-cysteinylamino)-2-deoxy-alpha-D-glucopyranoside</name>
        <dbReference type="ChEBI" id="CHEBI:58887"/>
    </ligand>
</feature>
<keyword evidence="1 4" id="KW-0808">Transferase</keyword>
<dbReference type="NCBIfam" id="TIGR03448">
    <property type="entry name" value="mycothiol_MshD"/>
    <property type="match status" value="1"/>
</dbReference>
<evidence type="ECO:0000313" key="7">
    <source>
        <dbReference type="Proteomes" id="UP000823823"/>
    </source>
</evidence>
<feature type="domain" description="N-acetyltransferase" evidence="5">
    <location>
        <begin position="152"/>
        <end position="298"/>
    </location>
</feature>
<comment type="subunit">
    <text evidence="4">Monomer.</text>
</comment>
<feature type="binding site" evidence="4">
    <location>
        <begin position="84"/>
        <end position="89"/>
    </location>
    <ligand>
        <name>acetyl-CoA</name>
        <dbReference type="ChEBI" id="CHEBI:57288"/>
        <label>1</label>
    </ligand>
</feature>
<dbReference type="EC" id="2.3.1.189" evidence="4"/>
<protein>
    <recommendedName>
        <fullName evidence="4">Mycothiol acetyltransferase</fullName>
        <shortName evidence="4">MSH acetyltransferase</shortName>
        <ecNumber evidence="4">2.3.1.189</ecNumber>
    </recommendedName>
    <alternativeName>
        <fullName evidence="4">Mycothiol synthase</fullName>
    </alternativeName>
</protein>
<name>A0A9D2LEM6_9MICO</name>
<dbReference type="EMBL" id="DWZH01000096">
    <property type="protein sequence ID" value="HJB11297.1"/>
    <property type="molecule type" value="Genomic_DNA"/>
</dbReference>
<evidence type="ECO:0000259" key="5">
    <source>
        <dbReference type="PROSITE" id="PS51186"/>
    </source>
</evidence>
<dbReference type="GO" id="GO:0010125">
    <property type="term" value="P:mycothiol biosynthetic process"/>
    <property type="evidence" value="ECO:0007669"/>
    <property type="project" value="UniProtKB-UniRule"/>
</dbReference>
<feature type="binding site" evidence="4">
    <location>
        <position position="179"/>
    </location>
    <ligand>
        <name>1D-myo-inositol 2-(L-cysteinylamino)-2-deoxy-alpha-D-glucopyranoside</name>
        <dbReference type="ChEBI" id="CHEBI:58887"/>
    </ligand>
</feature>
<dbReference type="Gene3D" id="3.40.630.30">
    <property type="match status" value="1"/>
</dbReference>
<sequence length="298" mass="32189">MITTDVLSEARRAAVGELLEATTAHDGVAALDEAARLSLDGDSAQHLLITRTDPSDGERERVIGYTNLLADGTVQGMVDPGHRRHGHGSALLRAVLELRPDAGVWAHGALEGSLAFLRGHGLRESRHLLTMRRPLGAEHPLPEVTASTLPGLELDTFRAERDADQWVTVNAEAFADHPEQGSMTRADLDRRRAEPWFDPEDLLLGRRAGELIGFVWIKREDPAGDAELYVVATSPSVQGHGVAGHLLHAALTRLQDLGAPGVELYVEADNAPAVALYERWGFTTSGQDVQMHAAAKQG</sequence>
<dbReference type="InterPro" id="IPR017813">
    <property type="entry name" value="Mycothiol_AcTrfase"/>
</dbReference>
<dbReference type="Pfam" id="PF00583">
    <property type="entry name" value="Acetyltransf_1"/>
    <property type="match status" value="1"/>
</dbReference>
<dbReference type="CDD" id="cd04301">
    <property type="entry name" value="NAT_SF"/>
    <property type="match status" value="1"/>
</dbReference>
<feature type="binding site" evidence="4">
    <location>
        <position position="227"/>
    </location>
    <ligand>
        <name>1D-myo-inositol 2-(L-cysteinylamino)-2-deoxy-alpha-D-glucopyranoside</name>
        <dbReference type="ChEBI" id="CHEBI:58887"/>
    </ligand>
</feature>
<comment type="similarity">
    <text evidence="4">Belongs to the acetyltransferase family. MshD subfamily.</text>
</comment>
<keyword evidence="3 4" id="KW-0012">Acyltransferase</keyword>